<evidence type="ECO:0000256" key="7">
    <source>
        <dbReference type="ARBA" id="ARBA00023128"/>
    </source>
</evidence>
<dbReference type="Gene3D" id="3.30.300.110">
    <property type="entry name" value="Met-10+ protein-like domains"/>
    <property type="match status" value="1"/>
</dbReference>
<comment type="function">
    <text evidence="9">Specifically methylates the N1 position of guanosine-37 in various cytoplasmic and mitochondrial tRNAs. Methylation is not dependent on the nature of the nucleoside 5' of the target nucleoside. This is the first step in the biosynthesis of wybutosine (yW), a modified base adjacent to the anticodon of tRNAs and required for accurate decoding.</text>
</comment>
<dbReference type="RefSeq" id="XP_069205001.1">
    <property type="nucleotide sequence ID" value="XM_069357064.1"/>
</dbReference>
<feature type="compositionally biased region" description="Basic and acidic residues" evidence="10">
    <location>
        <begin position="335"/>
        <end position="349"/>
    </location>
</feature>
<dbReference type="InterPro" id="IPR030382">
    <property type="entry name" value="MeTrfase_TRM5/TYW2"/>
</dbReference>
<evidence type="ECO:0000313" key="13">
    <source>
        <dbReference type="Proteomes" id="UP001565368"/>
    </source>
</evidence>
<keyword evidence="8 9" id="KW-0539">Nucleus</keyword>
<dbReference type="GO" id="GO:0032259">
    <property type="term" value="P:methylation"/>
    <property type="evidence" value="ECO:0007669"/>
    <property type="project" value="UniProtKB-KW"/>
</dbReference>
<dbReference type="InterPro" id="IPR029063">
    <property type="entry name" value="SAM-dependent_MTases_sf"/>
</dbReference>
<protein>
    <recommendedName>
        <fullName evidence="9">tRNA (guanine(37)-N1)-methyltransferase</fullName>
        <ecNumber evidence="9">2.1.1.228</ecNumber>
    </recommendedName>
    <alternativeName>
        <fullName evidence="9">M1G-methyltransferase</fullName>
    </alternativeName>
    <alternativeName>
        <fullName evidence="9">tRNA [GM37] methyltransferase</fullName>
    </alternativeName>
    <alternativeName>
        <fullName evidence="9">tRNA methyltransferase 5</fullName>
    </alternativeName>
</protein>
<comment type="subunit">
    <text evidence="9">Monomer.</text>
</comment>
<comment type="caution">
    <text evidence="12">The sequence shown here is derived from an EMBL/GenBank/DDBJ whole genome shotgun (WGS) entry which is preliminary data.</text>
</comment>
<dbReference type="EMBL" id="JBBXJM010000007">
    <property type="protein sequence ID" value="KAL1405057.1"/>
    <property type="molecule type" value="Genomic_DNA"/>
</dbReference>
<reference evidence="12 13" key="1">
    <citation type="submission" date="2023-08" db="EMBL/GenBank/DDBJ databases">
        <title>Annotated Genome Sequence of Vanrija albida AlHP1.</title>
        <authorList>
            <person name="Herzog R."/>
        </authorList>
    </citation>
    <scope>NUCLEOTIDE SEQUENCE [LARGE SCALE GENOMIC DNA]</scope>
    <source>
        <strain evidence="12 13">AlHP1</strain>
    </source>
</reference>
<feature type="domain" description="SAM-dependent methyltransferase TRM5/TYW2-type" evidence="11">
    <location>
        <begin position="154"/>
        <end position="472"/>
    </location>
</feature>
<dbReference type="InterPro" id="IPR025792">
    <property type="entry name" value="tRNA_Gua_MeTrfase_euk"/>
</dbReference>
<dbReference type="Pfam" id="PF02475">
    <property type="entry name" value="TRM5-TYW2_MTfase"/>
    <property type="match status" value="1"/>
</dbReference>
<evidence type="ECO:0000256" key="10">
    <source>
        <dbReference type="SAM" id="MobiDB-lite"/>
    </source>
</evidence>
<evidence type="ECO:0000256" key="5">
    <source>
        <dbReference type="ARBA" id="ARBA00022691"/>
    </source>
</evidence>
<keyword evidence="2 9" id="KW-0963">Cytoplasm</keyword>
<comment type="similarity">
    <text evidence="1">Belongs to the class I-like SAM-binding methyltransferase superfamily. TRM5/TYW2 family.</text>
</comment>
<dbReference type="EC" id="2.1.1.228" evidence="9"/>
<keyword evidence="5 9" id="KW-0949">S-adenosyl-L-methionine</keyword>
<organism evidence="12 13">
    <name type="scientific">Vanrija albida</name>
    <dbReference type="NCBI Taxonomy" id="181172"/>
    <lineage>
        <taxon>Eukaryota</taxon>
        <taxon>Fungi</taxon>
        <taxon>Dikarya</taxon>
        <taxon>Basidiomycota</taxon>
        <taxon>Agaricomycotina</taxon>
        <taxon>Tremellomycetes</taxon>
        <taxon>Trichosporonales</taxon>
        <taxon>Trichosporonaceae</taxon>
        <taxon>Vanrija</taxon>
    </lineage>
</organism>
<dbReference type="HAMAP" id="MF_03152">
    <property type="entry name" value="TRM5"/>
    <property type="match status" value="1"/>
</dbReference>
<feature type="binding site" evidence="9">
    <location>
        <begin position="281"/>
        <end position="282"/>
    </location>
    <ligand>
        <name>S-adenosyl-L-methionine</name>
        <dbReference type="ChEBI" id="CHEBI:59789"/>
    </ligand>
</feature>
<feature type="binding site" evidence="9">
    <location>
        <position position="243"/>
    </location>
    <ligand>
        <name>S-adenosyl-L-methionine</name>
        <dbReference type="ChEBI" id="CHEBI:59789"/>
    </ligand>
</feature>
<name>A0ABR3PRH2_9TREE</name>
<feature type="region of interest" description="Disordered" evidence="10">
    <location>
        <begin position="324"/>
        <end position="368"/>
    </location>
</feature>
<dbReference type="Proteomes" id="UP001565368">
    <property type="component" value="Unassembled WGS sequence"/>
</dbReference>
<keyword evidence="4 9" id="KW-0808">Transferase</keyword>
<feature type="binding site" evidence="9">
    <location>
        <begin position="309"/>
        <end position="310"/>
    </location>
    <ligand>
        <name>S-adenosyl-L-methionine</name>
        <dbReference type="ChEBI" id="CHEBI:59789"/>
    </ligand>
</feature>
<dbReference type="Gene3D" id="3.40.50.150">
    <property type="entry name" value="Vaccinia Virus protein VP39"/>
    <property type="match status" value="1"/>
</dbReference>
<comment type="similarity">
    <text evidence="9">Belongs to the TRM5 / TYW2 family.</text>
</comment>
<feature type="compositionally biased region" description="Basic and acidic residues" evidence="10">
    <location>
        <begin position="356"/>
        <end position="366"/>
    </location>
</feature>
<evidence type="ECO:0000256" key="6">
    <source>
        <dbReference type="ARBA" id="ARBA00022694"/>
    </source>
</evidence>
<gene>
    <name evidence="9 12" type="primary">TRM5</name>
    <name evidence="12" type="ORF">Q8F55_008680</name>
</gene>
<evidence type="ECO:0000256" key="8">
    <source>
        <dbReference type="ARBA" id="ARBA00023242"/>
    </source>
</evidence>
<evidence type="ECO:0000256" key="3">
    <source>
        <dbReference type="ARBA" id="ARBA00022603"/>
    </source>
</evidence>
<dbReference type="PANTHER" id="PTHR23245:SF36">
    <property type="entry name" value="TRNA (GUANINE(37)-N1)-METHYLTRANSFERASE"/>
    <property type="match status" value="1"/>
</dbReference>
<dbReference type="Pfam" id="PF25133">
    <property type="entry name" value="TYW2_N_2"/>
    <property type="match status" value="1"/>
</dbReference>
<comment type="subcellular location">
    <subcellularLocation>
        <location evidence="9">Mitochondrion matrix</location>
    </subcellularLocation>
    <subcellularLocation>
        <location evidence="9">Nucleus</location>
    </subcellularLocation>
    <subcellularLocation>
        <location evidence="9">Cytoplasm</location>
    </subcellularLocation>
    <text evidence="9">Predominantly in the mitochondria and in the nucleus.</text>
</comment>
<accession>A0ABR3PRH2</accession>
<dbReference type="GO" id="GO:0052906">
    <property type="term" value="F:tRNA (guanine(37)-N1)-methyltransferase activity"/>
    <property type="evidence" value="ECO:0007669"/>
    <property type="project" value="UniProtKB-EC"/>
</dbReference>
<dbReference type="InterPro" id="IPR056743">
    <property type="entry name" value="TRM5-TYW2-like_MTfase"/>
</dbReference>
<dbReference type="SUPFAM" id="SSF53335">
    <property type="entry name" value="S-adenosyl-L-methionine-dependent methyltransferases"/>
    <property type="match status" value="1"/>
</dbReference>
<dbReference type="PANTHER" id="PTHR23245">
    <property type="entry name" value="TRNA METHYLTRANSFERASE"/>
    <property type="match status" value="1"/>
</dbReference>
<comment type="catalytic activity">
    <reaction evidence="9">
        <text>guanosine(37) in tRNA + S-adenosyl-L-methionine = N(1)-methylguanosine(37) in tRNA + S-adenosyl-L-homocysteine + H(+)</text>
        <dbReference type="Rhea" id="RHEA:36899"/>
        <dbReference type="Rhea" id="RHEA-COMP:10145"/>
        <dbReference type="Rhea" id="RHEA-COMP:10147"/>
        <dbReference type="ChEBI" id="CHEBI:15378"/>
        <dbReference type="ChEBI" id="CHEBI:57856"/>
        <dbReference type="ChEBI" id="CHEBI:59789"/>
        <dbReference type="ChEBI" id="CHEBI:73542"/>
        <dbReference type="ChEBI" id="CHEBI:74269"/>
        <dbReference type="EC" id="2.1.1.228"/>
    </reaction>
</comment>
<dbReference type="GeneID" id="95989723"/>
<keyword evidence="7 9" id="KW-0496">Mitochondrion</keyword>
<keyword evidence="3 9" id="KW-0489">Methyltransferase</keyword>
<proteinExistence type="inferred from homology"/>
<dbReference type="PROSITE" id="PS51684">
    <property type="entry name" value="SAM_MT_TRM5_TYW2"/>
    <property type="match status" value="1"/>
</dbReference>
<feature type="binding site" evidence="9">
    <location>
        <position position="377"/>
    </location>
    <ligand>
        <name>S-adenosyl-L-methionine</name>
        <dbReference type="ChEBI" id="CHEBI:59789"/>
    </ligand>
</feature>
<evidence type="ECO:0000256" key="2">
    <source>
        <dbReference type="ARBA" id="ARBA00022490"/>
    </source>
</evidence>
<keyword evidence="6 9" id="KW-0819">tRNA processing</keyword>
<dbReference type="InterPro" id="IPR056744">
    <property type="entry name" value="TRM5/TYW2-like_N"/>
</dbReference>
<sequence length="480" mass="53617">MKAAHIAARIASLLPRTMSTSSPSPSLRALQPPQHKGMTALDRSKFALTIPVLAARVRAGDMGAVRKHDLLRGHIVDIPKIRSITPDADPALRRLLLRVADPAELPEPTRAFLADSGIALEPDSVTLGYEHWTASEILNAVIETKEDEDTPSSFTQTGHIAHVNLREEWLPYKAMIGQVILDKIPSIRTVVNKLSEIHAEYRYFDMEVIAGDEDFVATTSESGCTFTFDFAHVYWNSRLHTEHERLISQFAPGSVVADAMAGVGPFAVPAAKRGAYVLGNDLNPESVRWMRENRVRNKVEERLRVTEADARAFIRGAPAEAWRNPFPRSEPLTTRQREREARRRREAAKEAGVVLPREEKAEEETPKPQTVDHYVMNLPDSALEFLDAYAGSFTPLLDEPGFDAAATTLPLIHCHCFTRFLDLDAATRDINERATAALGHPVTTDMDGYLLHLVRRVAPNKDMYCLTFRLPHDVAYKKIV</sequence>
<evidence type="ECO:0000256" key="9">
    <source>
        <dbReference type="HAMAP-Rule" id="MF_03152"/>
    </source>
</evidence>
<evidence type="ECO:0000259" key="11">
    <source>
        <dbReference type="PROSITE" id="PS51684"/>
    </source>
</evidence>
<evidence type="ECO:0000256" key="1">
    <source>
        <dbReference type="ARBA" id="ARBA00009775"/>
    </source>
</evidence>
<evidence type="ECO:0000313" key="12">
    <source>
        <dbReference type="EMBL" id="KAL1405057.1"/>
    </source>
</evidence>
<evidence type="ECO:0000256" key="4">
    <source>
        <dbReference type="ARBA" id="ARBA00022679"/>
    </source>
</evidence>
<keyword evidence="13" id="KW-1185">Reference proteome</keyword>